<keyword evidence="10 12" id="KW-0119">Carbohydrate metabolism</keyword>
<name>A0A1I5ZQB8_9PSEU</name>
<dbReference type="InterPro" id="IPR013022">
    <property type="entry name" value="Xyl_isomerase-like_TIM-brl"/>
</dbReference>
<dbReference type="Pfam" id="PF01261">
    <property type="entry name" value="AP_endonuc_2"/>
    <property type="match status" value="1"/>
</dbReference>
<evidence type="ECO:0000256" key="11">
    <source>
        <dbReference type="ARBA" id="ARBA00033659"/>
    </source>
</evidence>
<keyword evidence="7 12" id="KW-0859">Xylose metabolism</keyword>
<reference evidence="17" key="1">
    <citation type="submission" date="2016-10" db="EMBL/GenBank/DDBJ databases">
        <authorList>
            <person name="Varghese N."/>
            <person name="Submissions S."/>
        </authorList>
    </citation>
    <scope>NUCLEOTIDE SEQUENCE [LARGE SCALE GENOMIC DNA]</scope>
    <source>
        <strain evidence="17">CGMCC 4.5579</strain>
    </source>
</reference>
<evidence type="ECO:0000256" key="8">
    <source>
        <dbReference type="ARBA" id="ARBA00022723"/>
    </source>
</evidence>
<keyword evidence="8 12" id="KW-0479">Metal-binding</keyword>
<dbReference type="RefSeq" id="WP_092535096.1">
    <property type="nucleotide sequence ID" value="NZ_FOWW01000010.1"/>
</dbReference>
<gene>
    <name evidence="12" type="primary">xylA</name>
    <name evidence="16" type="ORF">SAMN05421810_11049</name>
</gene>
<accession>A0A1I5ZQB8</accession>
<keyword evidence="9 12" id="KW-0413">Isomerase</keyword>
<dbReference type="AlphaFoldDB" id="A0A1I5ZQB8"/>
<dbReference type="Gene3D" id="3.20.20.150">
    <property type="entry name" value="Divalent-metal-dependent TIM barrel enzymes"/>
    <property type="match status" value="1"/>
</dbReference>
<keyword evidence="6 12" id="KW-0963">Cytoplasm</keyword>
<dbReference type="PRINTS" id="PR00688">
    <property type="entry name" value="XYLOSISMRASE"/>
</dbReference>
<dbReference type="GO" id="GO:0005737">
    <property type="term" value="C:cytoplasm"/>
    <property type="evidence" value="ECO:0007669"/>
    <property type="project" value="UniProtKB-SubCell"/>
</dbReference>
<feature type="binding site" evidence="12">
    <location>
        <position position="306"/>
    </location>
    <ligand>
        <name>Mg(2+)</name>
        <dbReference type="ChEBI" id="CHEBI:18420"/>
        <label>1</label>
    </ligand>
</feature>
<protein>
    <recommendedName>
        <fullName evidence="5 12">Xylose isomerase</fullName>
        <ecNumber evidence="4 12">5.3.1.5</ecNumber>
    </recommendedName>
</protein>
<evidence type="ECO:0000256" key="6">
    <source>
        <dbReference type="ARBA" id="ARBA00022490"/>
    </source>
</evidence>
<sequence length="411" mass="44934">MAYEPTPEDKFSFGLWTVGWRAVDPFGEATRPPLDAVEVVRKLAELGAWGVSFHDDDLIPFGSDDTERERRISRFRAALDETGLVVPMATTNLFTHAVFKDGALTNNDRDIRRFALRKVMRNLDLAAELGASTYVLWGGREGAETDAAKDMGTALDRYREGVDTLAQYVREQGYDIRLALEPKPNEPRGDIFLPTVGHALAFISTLEHADMVGVNPEVGHEQMAGLNFVHGIGQAMWQGKLFHIDLNGQRGPRYDQDLIFGHGDLLSAFFLVDLLEHGVGASSAGGLRGASGAGGRGGYDGPRHFDYKPLRTEDIDGVWASAAANMRSYLLLAERARNFRSDPEVKEALAASRAPELATPTLAPGETVADLRADRGAYEDFDPEAAAARGYGYARLSQLALEHLIDAPHPT</sequence>
<evidence type="ECO:0000259" key="15">
    <source>
        <dbReference type="Pfam" id="PF01261"/>
    </source>
</evidence>
<feature type="domain" description="Xylose isomerase-like TIM barrel" evidence="15">
    <location>
        <begin position="40"/>
        <end position="270"/>
    </location>
</feature>
<feature type="binding site" evidence="12">
    <location>
        <position position="181"/>
    </location>
    <ligand>
        <name>Mg(2+)</name>
        <dbReference type="ChEBI" id="CHEBI:18420"/>
        <label>1</label>
    </ligand>
</feature>
<feature type="active site" evidence="12">
    <location>
        <position position="57"/>
    </location>
</feature>
<evidence type="ECO:0000313" key="17">
    <source>
        <dbReference type="Proteomes" id="UP000198727"/>
    </source>
</evidence>
<evidence type="ECO:0000313" key="16">
    <source>
        <dbReference type="EMBL" id="SFQ58658.1"/>
    </source>
</evidence>
<evidence type="ECO:0000256" key="14">
    <source>
        <dbReference type="RuleBase" id="RU000610"/>
    </source>
</evidence>
<comment type="subunit">
    <text evidence="3 12 14">Homotetramer.</text>
</comment>
<dbReference type="EC" id="5.3.1.5" evidence="4 12"/>
<dbReference type="InterPro" id="IPR001998">
    <property type="entry name" value="Xylose_isomerase"/>
</dbReference>
<evidence type="ECO:0000256" key="9">
    <source>
        <dbReference type="ARBA" id="ARBA00023235"/>
    </source>
</evidence>
<dbReference type="PROSITE" id="PS51415">
    <property type="entry name" value="XYLOSE_ISOMERASE"/>
    <property type="match status" value="1"/>
</dbReference>
<comment type="cofactor">
    <cofactor evidence="12">
        <name>Mg(2+)</name>
        <dbReference type="ChEBI" id="CHEBI:18420"/>
    </cofactor>
    <text evidence="12">Binds 2 magnesium ions per subunit.</text>
</comment>
<evidence type="ECO:0000256" key="1">
    <source>
        <dbReference type="ARBA" id="ARBA00004496"/>
    </source>
</evidence>
<dbReference type="HAMAP" id="MF_00455">
    <property type="entry name" value="Xylose_isom_A"/>
    <property type="match status" value="1"/>
</dbReference>
<feature type="binding site" evidence="12">
    <location>
        <position position="245"/>
    </location>
    <ligand>
        <name>Mg(2+)</name>
        <dbReference type="ChEBI" id="CHEBI:18420"/>
        <label>1</label>
    </ligand>
</feature>
<evidence type="ECO:0000256" key="12">
    <source>
        <dbReference type="HAMAP-Rule" id="MF_00455"/>
    </source>
</evidence>
<keyword evidence="12" id="KW-0460">Magnesium</keyword>
<organism evidence="16 17">
    <name type="scientific">Amycolatopsis arida</name>
    <dbReference type="NCBI Taxonomy" id="587909"/>
    <lineage>
        <taxon>Bacteria</taxon>
        <taxon>Bacillati</taxon>
        <taxon>Actinomycetota</taxon>
        <taxon>Actinomycetes</taxon>
        <taxon>Pseudonocardiales</taxon>
        <taxon>Pseudonocardiaceae</taxon>
        <taxon>Amycolatopsis</taxon>
    </lineage>
</organism>
<keyword evidence="17" id="KW-1185">Reference proteome</keyword>
<feature type="binding site" evidence="12">
    <location>
        <position position="220"/>
    </location>
    <ligand>
        <name>Mg(2+)</name>
        <dbReference type="ChEBI" id="CHEBI:18420"/>
        <label>2</label>
    </ligand>
</feature>
<dbReference type="OrthoDB" id="9763981at2"/>
<feature type="binding site" evidence="12">
    <location>
        <position position="217"/>
    </location>
    <ligand>
        <name>Mg(2+)</name>
        <dbReference type="ChEBI" id="CHEBI:18420"/>
        <label>2</label>
    </ligand>
</feature>
<dbReference type="GO" id="GO:0042732">
    <property type="term" value="P:D-xylose metabolic process"/>
    <property type="evidence" value="ECO:0007669"/>
    <property type="project" value="UniProtKB-UniRule"/>
</dbReference>
<evidence type="ECO:0000256" key="3">
    <source>
        <dbReference type="ARBA" id="ARBA00011881"/>
    </source>
</evidence>
<evidence type="ECO:0000256" key="10">
    <source>
        <dbReference type="ARBA" id="ARBA00023277"/>
    </source>
</evidence>
<feature type="active site" evidence="12">
    <location>
        <position position="54"/>
    </location>
</feature>
<evidence type="ECO:0000256" key="4">
    <source>
        <dbReference type="ARBA" id="ARBA00011958"/>
    </source>
</evidence>
<dbReference type="InterPro" id="IPR036237">
    <property type="entry name" value="Xyl_isomerase-like_sf"/>
</dbReference>
<dbReference type="GO" id="GO:0009045">
    <property type="term" value="F:xylose isomerase activity"/>
    <property type="evidence" value="ECO:0007669"/>
    <property type="project" value="UniProtKB-UniRule"/>
</dbReference>
<evidence type="ECO:0000256" key="7">
    <source>
        <dbReference type="ARBA" id="ARBA00022629"/>
    </source>
</evidence>
<comment type="caution">
    <text evidence="12">Lacks conserved residue(s) required for the propagation of feature annotation.</text>
</comment>
<evidence type="ECO:0000256" key="13">
    <source>
        <dbReference type="RuleBase" id="RU000609"/>
    </source>
</evidence>
<dbReference type="NCBIfam" id="TIGR02631">
    <property type="entry name" value="xylA_Arthro"/>
    <property type="match status" value="1"/>
</dbReference>
<dbReference type="Proteomes" id="UP000198727">
    <property type="component" value="Unassembled WGS sequence"/>
</dbReference>
<proteinExistence type="inferred from homology"/>
<dbReference type="InterPro" id="IPR013453">
    <property type="entry name" value="XylA_actinobac"/>
</dbReference>
<dbReference type="SUPFAM" id="SSF51658">
    <property type="entry name" value="Xylose isomerase-like"/>
    <property type="match status" value="1"/>
</dbReference>
<dbReference type="EMBL" id="FOWW01000010">
    <property type="protein sequence ID" value="SFQ58658.1"/>
    <property type="molecule type" value="Genomic_DNA"/>
</dbReference>
<evidence type="ECO:0000256" key="2">
    <source>
        <dbReference type="ARBA" id="ARBA00005765"/>
    </source>
</evidence>
<dbReference type="GO" id="GO:0000287">
    <property type="term" value="F:magnesium ion binding"/>
    <property type="evidence" value="ECO:0007669"/>
    <property type="project" value="UniProtKB-UniRule"/>
</dbReference>
<comment type="catalytic activity">
    <reaction evidence="11 12 13">
        <text>alpha-D-xylose = alpha-D-xylulofuranose</text>
        <dbReference type="Rhea" id="RHEA:22816"/>
        <dbReference type="ChEBI" id="CHEBI:28518"/>
        <dbReference type="ChEBI" id="CHEBI:188998"/>
        <dbReference type="EC" id="5.3.1.5"/>
    </reaction>
</comment>
<evidence type="ECO:0000256" key="5">
    <source>
        <dbReference type="ARBA" id="ARBA00018232"/>
    </source>
</evidence>
<dbReference type="PANTHER" id="PTHR48408:SF1">
    <property type="entry name" value="XYLOSE ISOMERASE"/>
    <property type="match status" value="1"/>
</dbReference>
<comment type="similarity">
    <text evidence="2 12 13">Belongs to the xylose isomerase family.</text>
</comment>
<comment type="subcellular location">
    <subcellularLocation>
        <location evidence="1 12 14">Cytoplasm</location>
    </subcellularLocation>
</comment>
<dbReference type="PANTHER" id="PTHR48408">
    <property type="match status" value="1"/>
</dbReference>
<feature type="binding site" evidence="12">
    <location>
        <position position="217"/>
    </location>
    <ligand>
        <name>Mg(2+)</name>
        <dbReference type="ChEBI" id="CHEBI:18420"/>
        <label>1</label>
    </ligand>
</feature>
<dbReference type="STRING" id="587909.SAMN05421810_11049"/>